<dbReference type="InterPro" id="IPR051594">
    <property type="entry name" value="KRIT1/FRMD8"/>
</dbReference>
<proteinExistence type="predicted"/>
<dbReference type="PANTHER" id="PTHR13283">
    <property type="entry name" value="KREV INTERACTION TRAPPED 1-RELATED"/>
    <property type="match status" value="1"/>
</dbReference>
<gene>
    <name evidence="4" type="ORF">TCAL_02646</name>
</gene>
<organism evidence="4 5">
    <name type="scientific">Tigriopus californicus</name>
    <name type="common">Marine copepod</name>
    <dbReference type="NCBI Taxonomy" id="6832"/>
    <lineage>
        <taxon>Eukaryota</taxon>
        <taxon>Metazoa</taxon>
        <taxon>Ecdysozoa</taxon>
        <taxon>Arthropoda</taxon>
        <taxon>Crustacea</taxon>
        <taxon>Multicrustacea</taxon>
        <taxon>Hexanauplia</taxon>
        <taxon>Copepoda</taxon>
        <taxon>Harpacticoida</taxon>
        <taxon>Harpacticidae</taxon>
        <taxon>Tigriopus</taxon>
    </lineage>
</organism>
<protein>
    <recommendedName>
        <fullName evidence="1">FERM domain-containing protein 8</fullName>
    </recommendedName>
</protein>
<dbReference type="OMA" id="IRREWNH"/>
<dbReference type="Gene3D" id="3.10.20.90">
    <property type="entry name" value="Phosphatidylinositol 3-kinase Catalytic Subunit, Chain A, domain 1"/>
    <property type="match status" value="1"/>
</dbReference>
<dbReference type="InterPro" id="IPR019748">
    <property type="entry name" value="FERM_central"/>
</dbReference>
<feature type="region of interest" description="Disordered" evidence="2">
    <location>
        <begin position="248"/>
        <end position="304"/>
    </location>
</feature>
<dbReference type="Pfam" id="PF00373">
    <property type="entry name" value="FERM_M"/>
    <property type="match status" value="1"/>
</dbReference>
<dbReference type="STRING" id="6832.A0A553ND89"/>
<dbReference type="SUPFAM" id="SSF47031">
    <property type="entry name" value="Second domain of FERM"/>
    <property type="match status" value="1"/>
</dbReference>
<dbReference type="Gene3D" id="2.30.29.30">
    <property type="entry name" value="Pleckstrin-homology domain (PH domain)/Phosphotyrosine-binding domain (PTB)"/>
    <property type="match status" value="1"/>
</dbReference>
<dbReference type="GO" id="GO:0048731">
    <property type="term" value="P:system development"/>
    <property type="evidence" value="ECO:0007669"/>
    <property type="project" value="UniProtKB-ARBA"/>
</dbReference>
<dbReference type="InterPro" id="IPR000299">
    <property type="entry name" value="FERM_domain"/>
</dbReference>
<sequence>MAKDEELSSSFAFLNDYYAGSSSFDDDTNQYLEGDLDSTSVSECSNSISSPRVSFQECKSKNEDKPNRFGRNSAFRQSCFVGAAPLEQAIKKVATNAKFHERLKSFETFQTLSDLHDSSSDACGSNHTYEEIGTFRSQLTSRDNEVNYQVVEFALPKSTYDPWEQLKMVFPKCVIKDEHRVKVEVLPPETTRVDALYSKVKKIPKKPVRNQKVVQAELHPTPWSRDPLGMNQDPDNFITVIPIDYQNQNLHSSGSGGGSGSGTGGGNTAQQTQQHRNPPRRANVQKTGQSGHRKKTKMRSDMDPDYREYFQQRAPRGEFLTRGAALASQQAEYSAMNPNSGRGSMASHLDSTGVVVTGSSPNPIAYSVGQRALLTGSNDGPPPPQHEQLEREPRRYIANHELVRTRSGTKDVNRRNPTILRKKLDICIYLMSSVGIKMEVEDGASATVTELIQALVDEDGLDFPRLTGDVLTLWMTSPLLDVQLKPHHKPFYIRREWNHFLQRFSSAPLTKKTLDEPILSLQRNVFYPKREEVKLRDNKVLELLYEEAKYNILTGRYPCEISDYIMLGGIQARLELGPYESETHTSSFFRSIMYRFLPEHASICNSWSALVPWRSAARNSPENRLIEQFKAIPNNASAKRLVKKYLEFCWSLPYYGSAFFHGQIETPARSLTSLLINHDTEVLVAINPQGFYVIDPVNVVVLLGLKLEELSWDYAKPSQENNEDCLPCLFIQFCVIENGRRVSKILQIFSRQAVQMDALIATFVDELKQRVALFNDDPDGNIYNDASSTEADDCLVPLNTVSRRAIPESCLSNKLNRLTLATFDDEGHCIGHMGSWSFSN</sequence>
<dbReference type="InterPro" id="IPR035963">
    <property type="entry name" value="FERM_2"/>
</dbReference>
<dbReference type="Gene3D" id="1.20.80.10">
    <property type="match status" value="1"/>
</dbReference>
<dbReference type="InterPro" id="IPR014352">
    <property type="entry name" value="FERM/acyl-CoA-bd_prot_sf"/>
</dbReference>
<dbReference type="GO" id="GO:0009887">
    <property type="term" value="P:animal organ morphogenesis"/>
    <property type="evidence" value="ECO:0007669"/>
    <property type="project" value="UniProtKB-ARBA"/>
</dbReference>
<name>A0A553ND89_TIGCA</name>
<dbReference type="PROSITE" id="PS50057">
    <property type="entry name" value="FERM_3"/>
    <property type="match status" value="1"/>
</dbReference>
<dbReference type="PANTHER" id="PTHR13283:SF10">
    <property type="entry name" value="FERM DOMAIN-CONTAINING PROTEIN 8"/>
    <property type="match status" value="1"/>
</dbReference>
<feature type="compositionally biased region" description="Gly residues" evidence="2">
    <location>
        <begin position="254"/>
        <end position="267"/>
    </location>
</feature>
<keyword evidence="5" id="KW-1185">Reference proteome</keyword>
<dbReference type="InterPro" id="IPR019749">
    <property type="entry name" value="Band_41_domain"/>
</dbReference>
<dbReference type="Pfam" id="PF24522">
    <property type="entry name" value="KRIT1_FRMD8_FERM_C"/>
    <property type="match status" value="1"/>
</dbReference>
<dbReference type="GO" id="GO:0005886">
    <property type="term" value="C:plasma membrane"/>
    <property type="evidence" value="ECO:0007669"/>
    <property type="project" value="TreeGrafter"/>
</dbReference>
<evidence type="ECO:0000256" key="1">
    <source>
        <dbReference type="ARBA" id="ARBA00039547"/>
    </source>
</evidence>
<comment type="caution">
    <text evidence="4">The sequence shown here is derived from an EMBL/GenBank/DDBJ whole genome shotgun (WGS) entry which is preliminary data.</text>
</comment>
<dbReference type="SMART" id="SM00295">
    <property type="entry name" value="B41"/>
    <property type="match status" value="1"/>
</dbReference>
<evidence type="ECO:0000313" key="4">
    <source>
        <dbReference type="EMBL" id="TRY63414.1"/>
    </source>
</evidence>
<dbReference type="AlphaFoldDB" id="A0A553ND89"/>
<evidence type="ECO:0000313" key="5">
    <source>
        <dbReference type="Proteomes" id="UP000318571"/>
    </source>
</evidence>
<evidence type="ECO:0000259" key="3">
    <source>
        <dbReference type="PROSITE" id="PS50057"/>
    </source>
</evidence>
<dbReference type="EMBL" id="VCGU01000458">
    <property type="protein sequence ID" value="TRY63414.1"/>
    <property type="molecule type" value="Genomic_DNA"/>
</dbReference>
<dbReference type="Proteomes" id="UP000318571">
    <property type="component" value="Chromosome 10"/>
</dbReference>
<dbReference type="GO" id="GO:0090090">
    <property type="term" value="P:negative regulation of canonical Wnt signaling pathway"/>
    <property type="evidence" value="ECO:0007669"/>
    <property type="project" value="TreeGrafter"/>
</dbReference>
<dbReference type="CDD" id="cd14473">
    <property type="entry name" value="FERM_B-lobe"/>
    <property type="match status" value="1"/>
</dbReference>
<evidence type="ECO:0000256" key="2">
    <source>
        <dbReference type="SAM" id="MobiDB-lite"/>
    </source>
</evidence>
<reference evidence="4 5" key="1">
    <citation type="journal article" date="2018" name="Nat. Ecol. Evol.">
        <title>Genomic signatures of mitonuclear coevolution across populations of Tigriopus californicus.</title>
        <authorList>
            <person name="Barreto F.S."/>
            <person name="Watson E.T."/>
            <person name="Lima T.G."/>
            <person name="Willett C.S."/>
            <person name="Edmands S."/>
            <person name="Li W."/>
            <person name="Burton R.S."/>
        </authorList>
    </citation>
    <scope>NUCLEOTIDE SEQUENCE [LARGE SCALE GENOMIC DNA]</scope>
    <source>
        <strain evidence="4 5">San Diego</strain>
    </source>
</reference>
<dbReference type="InterPro" id="IPR057096">
    <property type="entry name" value="KRIT1_FRMD8_FERM_C"/>
</dbReference>
<accession>A0A553ND89</accession>
<feature type="domain" description="FERM" evidence="3">
    <location>
        <begin position="424"/>
        <end position="771"/>
    </location>
</feature>
<dbReference type="InterPro" id="IPR011993">
    <property type="entry name" value="PH-like_dom_sf"/>
</dbReference>